<comment type="caution">
    <text evidence="1">The sequence shown here is derived from an EMBL/GenBank/DDBJ whole genome shotgun (WGS) entry which is preliminary data.</text>
</comment>
<dbReference type="EMBL" id="FCOL02000206">
    <property type="protein sequence ID" value="SAL85960.1"/>
    <property type="molecule type" value="Genomic_DNA"/>
</dbReference>
<dbReference type="Proteomes" id="UP000054925">
    <property type="component" value="Unassembled WGS sequence"/>
</dbReference>
<keyword evidence="2" id="KW-1185">Reference proteome</keyword>
<evidence type="ECO:0000313" key="1">
    <source>
        <dbReference type="EMBL" id="SAL85960.1"/>
    </source>
</evidence>
<evidence type="ECO:0000313" key="2">
    <source>
        <dbReference type="Proteomes" id="UP000054925"/>
    </source>
</evidence>
<reference evidence="1" key="1">
    <citation type="submission" date="2016-01" db="EMBL/GenBank/DDBJ databases">
        <authorList>
            <person name="Peeters C."/>
        </authorList>
    </citation>
    <scope>NUCLEOTIDE SEQUENCE [LARGE SCALE GENOMIC DNA]</scope>
    <source>
        <strain evidence="1">LMG 22937</strain>
    </source>
</reference>
<proteinExistence type="predicted"/>
<dbReference type="AlphaFoldDB" id="A0A158KZE4"/>
<dbReference type="RefSeq" id="WP_125477827.1">
    <property type="nucleotide sequence ID" value="NZ_FCOL02000206.1"/>
</dbReference>
<gene>
    <name evidence="1" type="ORF">AWB67_07080</name>
</gene>
<accession>A0A158KZE4</accession>
<name>A0A158KZE4_9BURK</name>
<organism evidence="1 2">
    <name type="scientific">Caballeronia terrestris</name>
    <dbReference type="NCBI Taxonomy" id="1226301"/>
    <lineage>
        <taxon>Bacteria</taxon>
        <taxon>Pseudomonadati</taxon>
        <taxon>Pseudomonadota</taxon>
        <taxon>Betaproteobacteria</taxon>
        <taxon>Burkholderiales</taxon>
        <taxon>Burkholderiaceae</taxon>
        <taxon>Caballeronia</taxon>
    </lineage>
</organism>
<sequence>MKQKIYEDGFGVDKWDQEHGSRCFVHLLNSIQYEAVTGGQPPGKMPTADDYAKAGLLWFRIHDEGKVAVSASTVLSGLDSVAALGVKKGESPLPENTPLSQAPVVQQIKKIREGSF</sequence>
<protein>
    <submittedName>
        <fullName evidence="1">Uncharacterized protein</fullName>
    </submittedName>
</protein>
<dbReference type="OrthoDB" id="4304666at2"/>